<accession>A0A2X1UX27</accession>
<dbReference type="RefSeq" id="WP_113062620.1">
    <property type="nucleotide sequence ID" value="NZ_UATH01000001.1"/>
</dbReference>
<dbReference type="InterPro" id="IPR052038">
    <property type="entry name" value="Type-VII_TA_antitoxin"/>
</dbReference>
<keyword evidence="6" id="KW-0547">Nucleotide-binding</keyword>
<keyword evidence="4" id="KW-0548">Nucleotidyltransferase</keyword>
<keyword evidence="2" id="KW-1277">Toxin-antitoxin system</keyword>
<evidence type="ECO:0000313" key="10">
    <source>
        <dbReference type="EMBL" id="SPY08283.1"/>
    </source>
</evidence>
<evidence type="ECO:0000256" key="8">
    <source>
        <dbReference type="ARBA" id="ARBA00022842"/>
    </source>
</evidence>
<dbReference type="GO" id="GO:0005524">
    <property type="term" value="F:ATP binding"/>
    <property type="evidence" value="ECO:0007669"/>
    <property type="project" value="UniProtKB-KW"/>
</dbReference>
<evidence type="ECO:0000256" key="4">
    <source>
        <dbReference type="ARBA" id="ARBA00022695"/>
    </source>
</evidence>
<dbReference type="Gene3D" id="3.30.460.10">
    <property type="entry name" value="Beta Polymerase, domain 2"/>
    <property type="match status" value="1"/>
</dbReference>
<keyword evidence="8" id="KW-0460">Magnesium</keyword>
<organism evidence="10 11">
    <name type="scientific">Oligella urethralis</name>
    <dbReference type="NCBI Taxonomy" id="90245"/>
    <lineage>
        <taxon>Bacteria</taxon>
        <taxon>Pseudomonadati</taxon>
        <taxon>Pseudomonadota</taxon>
        <taxon>Betaproteobacteria</taxon>
        <taxon>Burkholderiales</taxon>
        <taxon>Alcaligenaceae</taxon>
        <taxon>Oligella</taxon>
    </lineage>
</organism>
<name>A0A2X1UX27_9BURK</name>
<dbReference type="InterPro" id="IPR002934">
    <property type="entry name" value="Polymerase_NTP_transf_dom"/>
</dbReference>
<evidence type="ECO:0000313" key="11">
    <source>
        <dbReference type="Proteomes" id="UP000250242"/>
    </source>
</evidence>
<keyword evidence="7" id="KW-0067">ATP-binding</keyword>
<dbReference type="GO" id="GO:0016779">
    <property type="term" value="F:nucleotidyltransferase activity"/>
    <property type="evidence" value="ECO:0007669"/>
    <property type="project" value="UniProtKB-KW"/>
</dbReference>
<evidence type="ECO:0000256" key="7">
    <source>
        <dbReference type="ARBA" id="ARBA00022840"/>
    </source>
</evidence>
<evidence type="ECO:0000256" key="2">
    <source>
        <dbReference type="ARBA" id="ARBA00022649"/>
    </source>
</evidence>
<dbReference type="PANTHER" id="PTHR33571:SF12">
    <property type="entry name" value="BSL3053 PROTEIN"/>
    <property type="match status" value="1"/>
</dbReference>
<dbReference type="PANTHER" id="PTHR33571">
    <property type="entry name" value="SSL8005 PROTEIN"/>
    <property type="match status" value="1"/>
</dbReference>
<evidence type="ECO:0000256" key="6">
    <source>
        <dbReference type="ARBA" id="ARBA00022741"/>
    </source>
</evidence>
<sequence length="97" mass="10976">MRPSELIQLKRPEIYLILDKYKTLDNLRVFGSVAKKTDREDSDIDFLIDAHKGTTLLDLGGLQDELQTLLGVKVDLLTPKDISKHFADDVLKEAIPL</sequence>
<proteinExistence type="inferred from homology"/>
<dbReference type="GO" id="GO:0046872">
    <property type="term" value="F:metal ion binding"/>
    <property type="evidence" value="ECO:0007669"/>
    <property type="project" value="UniProtKB-KW"/>
</dbReference>
<dbReference type="CDD" id="cd05403">
    <property type="entry name" value="NT_KNTase_like"/>
    <property type="match status" value="1"/>
</dbReference>
<evidence type="ECO:0000256" key="9">
    <source>
        <dbReference type="ARBA" id="ARBA00038276"/>
    </source>
</evidence>
<keyword evidence="5" id="KW-0479">Metal-binding</keyword>
<gene>
    <name evidence="10" type="ORF">NCTC11009_01509</name>
</gene>
<dbReference type="SUPFAM" id="SSF81301">
    <property type="entry name" value="Nucleotidyltransferase"/>
    <property type="match status" value="1"/>
</dbReference>
<evidence type="ECO:0000256" key="5">
    <source>
        <dbReference type="ARBA" id="ARBA00022723"/>
    </source>
</evidence>
<comment type="similarity">
    <text evidence="9">Belongs to the MntA antitoxin family.</text>
</comment>
<dbReference type="AlphaFoldDB" id="A0A2X1UX27"/>
<protein>
    <submittedName>
        <fullName evidence="10">Nucleotidyltransferase domain</fullName>
    </submittedName>
</protein>
<reference evidence="10 11" key="1">
    <citation type="submission" date="2018-06" db="EMBL/GenBank/DDBJ databases">
        <authorList>
            <consortium name="Pathogen Informatics"/>
            <person name="Doyle S."/>
        </authorList>
    </citation>
    <scope>NUCLEOTIDE SEQUENCE [LARGE SCALE GENOMIC DNA]</scope>
    <source>
        <strain evidence="10 11">NCTC11009</strain>
    </source>
</reference>
<comment type="cofactor">
    <cofactor evidence="1">
        <name>Mg(2+)</name>
        <dbReference type="ChEBI" id="CHEBI:18420"/>
    </cofactor>
</comment>
<evidence type="ECO:0000256" key="3">
    <source>
        <dbReference type="ARBA" id="ARBA00022679"/>
    </source>
</evidence>
<keyword evidence="3 10" id="KW-0808">Transferase</keyword>
<evidence type="ECO:0000256" key="1">
    <source>
        <dbReference type="ARBA" id="ARBA00001946"/>
    </source>
</evidence>
<dbReference type="InterPro" id="IPR043519">
    <property type="entry name" value="NT_sf"/>
</dbReference>
<dbReference type="EMBL" id="UATH01000001">
    <property type="protein sequence ID" value="SPY08283.1"/>
    <property type="molecule type" value="Genomic_DNA"/>
</dbReference>
<dbReference type="Pfam" id="PF01909">
    <property type="entry name" value="NTP_transf_2"/>
    <property type="match status" value="1"/>
</dbReference>
<dbReference type="Proteomes" id="UP000250242">
    <property type="component" value="Unassembled WGS sequence"/>
</dbReference>